<protein>
    <submittedName>
        <fullName evidence="1">Uncharacterized protein</fullName>
    </submittedName>
</protein>
<keyword evidence="2" id="KW-1185">Reference proteome</keyword>
<gene>
    <name evidence="1" type="ORF">FA95DRAFT_1547085</name>
</gene>
<proteinExistence type="predicted"/>
<name>A0ACB8RG09_9AGAM</name>
<evidence type="ECO:0000313" key="1">
    <source>
        <dbReference type="EMBL" id="KAI0042839.1"/>
    </source>
</evidence>
<comment type="caution">
    <text evidence="1">The sequence shown here is derived from an EMBL/GenBank/DDBJ whole genome shotgun (WGS) entry which is preliminary data.</text>
</comment>
<organism evidence="1 2">
    <name type="scientific">Auriscalpium vulgare</name>
    <dbReference type="NCBI Taxonomy" id="40419"/>
    <lineage>
        <taxon>Eukaryota</taxon>
        <taxon>Fungi</taxon>
        <taxon>Dikarya</taxon>
        <taxon>Basidiomycota</taxon>
        <taxon>Agaricomycotina</taxon>
        <taxon>Agaricomycetes</taxon>
        <taxon>Russulales</taxon>
        <taxon>Auriscalpiaceae</taxon>
        <taxon>Auriscalpium</taxon>
    </lineage>
</organism>
<dbReference type="Proteomes" id="UP000814033">
    <property type="component" value="Unassembled WGS sequence"/>
</dbReference>
<reference evidence="1" key="2">
    <citation type="journal article" date="2022" name="New Phytol.">
        <title>Evolutionary transition to the ectomycorrhizal habit in the genomes of a hyperdiverse lineage of mushroom-forming fungi.</title>
        <authorList>
            <person name="Looney B."/>
            <person name="Miyauchi S."/>
            <person name="Morin E."/>
            <person name="Drula E."/>
            <person name="Courty P.E."/>
            <person name="Kohler A."/>
            <person name="Kuo A."/>
            <person name="LaButti K."/>
            <person name="Pangilinan J."/>
            <person name="Lipzen A."/>
            <person name="Riley R."/>
            <person name="Andreopoulos W."/>
            <person name="He G."/>
            <person name="Johnson J."/>
            <person name="Nolan M."/>
            <person name="Tritt A."/>
            <person name="Barry K.W."/>
            <person name="Grigoriev I.V."/>
            <person name="Nagy L.G."/>
            <person name="Hibbett D."/>
            <person name="Henrissat B."/>
            <person name="Matheny P.B."/>
            <person name="Labbe J."/>
            <person name="Martin F.M."/>
        </authorList>
    </citation>
    <scope>NUCLEOTIDE SEQUENCE</scope>
    <source>
        <strain evidence="1">FP105234-sp</strain>
    </source>
</reference>
<evidence type="ECO:0000313" key="2">
    <source>
        <dbReference type="Proteomes" id="UP000814033"/>
    </source>
</evidence>
<sequence>MADGYESVPVVMTIAGSDSGGGAGIQADLKTFTALGCYGTSVVTALTAQNTQGVQGVHAIPPAFVEQQLTSVLSDIAVKAFKTGMLANAGVTATIAHTLRTSNAAPISLVCDPVCVSTSGHTLLEPDALATMVRDLFPLAALITPNKAEAELLISHTHPERPAIRSLDDMVGAAHALLELGPRAVLLKGGHLTVCMADARAAMAARPEVVLDRTGLLTENMEILLVVERDPEQAELVADVLCEAVEGGAVETTVFLRPRLESTSTHGTGCTLSAAIACGLARGETVVDAVRTAAAYTHDGIAASFPIAATQGHGPLNHMHPILRRSIPRPTESNPHPFVRLLIRKHAGIWKDYVQHDFVRQLGEGTLAKEHFVHFIKQDYLYLKYYARAHGLLAAKSPEYDKIAASAEIMLHIIRESTMHRTFCAQWGVSPEELDSTPESPACTAYGAYILDIGLRGDASQLLMALAACLLGYGEVGLWLRREAARLDSWVKLAGNPYHKWIEDYSGADYQAAVKVGIERIEEMAQDDPPSPKRFQEWSAVWEKCTRLEKGFWDMAMTLS</sequence>
<accession>A0ACB8RG09</accession>
<dbReference type="EMBL" id="MU276045">
    <property type="protein sequence ID" value="KAI0042839.1"/>
    <property type="molecule type" value="Genomic_DNA"/>
</dbReference>
<reference evidence="1" key="1">
    <citation type="submission" date="2021-02" db="EMBL/GenBank/DDBJ databases">
        <authorList>
            <consortium name="DOE Joint Genome Institute"/>
            <person name="Ahrendt S."/>
            <person name="Looney B.P."/>
            <person name="Miyauchi S."/>
            <person name="Morin E."/>
            <person name="Drula E."/>
            <person name="Courty P.E."/>
            <person name="Chicoki N."/>
            <person name="Fauchery L."/>
            <person name="Kohler A."/>
            <person name="Kuo A."/>
            <person name="Labutti K."/>
            <person name="Pangilinan J."/>
            <person name="Lipzen A."/>
            <person name="Riley R."/>
            <person name="Andreopoulos W."/>
            <person name="He G."/>
            <person name="Johnson J."/>
            <person name="Barry K.W."/>
            <person name="Grigoriev I.V."/>
            <person name="Nagy L."/>
            <person name="Hibbett D."/>
            <person name="Henrissat B."/>
            <person name="Matheny P.B."/>
            <person name="Labbe J."/>
            <person name="Martin F."/>
        </authorList>
    </citation>
    <scope>NUCLEOTIDE SEQUENCE</scope>
    <source>
        <strain evidence="1">FP105234-sp</strain>
    </source>
</reference>